<dbReference type="SUPFAM" id="SSF48264">
    <property type="entry name" value="Cytochrome P450"/>
    <property type="match status" value="1"/>
</dbReference>
<dbReference type="Gene3D" id="1.10.630.10">
    <property type="entry name" value="Cytochrome P450"/>
    <property type="match status" value="1"/>
</dbReference>
<reference evidence="2" key="1">
    <citation type="submission" date="2019-04" db="EMBL/GenBank/DDBJ databases">
        <title>Sequencing of skin fungus with MAO and IRED activity.</title>
        <authorList>
            <person name="Marsaioli A.J."/>
            <person name="Bonatto J.M.C."/>
            <person name="Reis Junior O."/>
        </authorList>
    </citation>
    <scope>NUCLEOTIDE SEQUENCE</scope>
    <source>
        <strain evidence="2">30M1</strain>
    </source>
</reference>
<accession>A0A9P4T857</accession>
<keyword evidence="3" id="KW-1185">Reference proteome</keyword>
<dbReference type="EMBL" id="SWKU01000024">
    <property type="protein sequence ID" value="KAF2997054.1"/>
    <property type="molecule type" value="Genomic_DNA"/>
</dbReference>
<dbReference type="GO" id="GO:0005506">
    <property type="term" value="F:iron ion binding"/>
    <property type="evidence" value="ECO:0007669"/>
    <property type="project" value="InterPro"/>
</dbReference>
<comment type="similarity">
    <text evidence="1">Belongs to the cytochrome P450 family.</text>
</comment>
<dbReference type="Proteomes" id="UP000801428">
    <property type="component" value="Unassembled WGS sequence"/>
</dbReference>
<evidence type="ECO:0008006" key="4">
    <source>
        <dbReference type="Google" id="ProtNLM"/>
    </source>
</evidence>
<dbReference type="GO" id="GO:0016705">
    <property type="term" value="F:oxidoreductase activity, acting on paired donors, with incorporation or reduction of molecular oxygen"/>
    <property type="evidence" value="ECO:0007669"/>
    <property type="project" value="InterPro"/>
</dbReference>
<sequence>MIAAILITALALLLGTRIATWIRNYIRARAYGLPIVLLPVSFNEPLWMLFRPLFAWVEHLPLGLGNWYLYTTMGWPTEDGSRSLNLYGENFVLCSPVDNVVVTCEPAVVESVWTETRDLWRMPESQSQLFTFFGQNVSSTAGEDWKRHRKITIQAFSERTMASVWREARRQTRVLKASLEGEHERSLGRVRSSVDVLAMQVLGVVAFGQEKDLEGVSEGHKMSLMESMGFVLQHILLTVVFNSLKAPDFLLPKVLRKLKTAVAETRLYMQELVLAHTQSSSASNPSSSASSRPTTLLSAIVQANEAEKHSVPSTTSTKPKHLTASELYGNIFVFNLGGYETTASTVTFALPFLALHPEIQTWIADEIAQHITSSPDTDADTDTDYTTTYPHLPRTLALMYETLRLASPAPLFVKAPTAATQLILTTPSGPRRITITPDTLVGMNQYGAHLSARWGADAASFDPRRFIRKDPTTGEEKFVTPVVSPEGPLFAAWMMGPRACPARKFSQVEFVGIMVELLREWRVEVLREPGEGEEMARERVWRVLRDEKYFNVSAHLKRPGAAGVRFVRR</sequence>
<dbReference type="AlphaFoldDB" id="A0A9P4T857"/>
<dbReference type="PANTHER" id="PTHR24305:SF166">
    <property type="entry name" value="CYTOCHROME P450 12A4, MITOCHONDRIAL-RELATED"/>
    <property type="match status" value="1"/>
</dbReference>
<dbReference type="GO" id="GO:0004497">
    <property type="term" value="F:monooxygenase activity"/>
    <property type="evidence" value="ECO:0007669"/>
    <property type="project" value="InterPro"/>
</dbReference>
<name>A0A9P4T857_CURKU</name>
<dbReference type="OrthoDB" id="1470350at2759"/>
<dbReference type="PANTHER" id="PTHR24305">
    <property type="entry name" value="CYTOCHROME P450"/>
    <property type="match status" value="1"/>
</dbReference>
<dbReference type="PRINTS" id="PR00385">
    <property type="entry name" value="P450"/>
</dbReference>
<dbReference type="InterPro" id="IPR036396">
    <property type="entry name" value="Cyt_P450_sf"/>
</dbReference>
<organism evidence="2 3">
    <name type="scientific">Curvularia kusanoi</name>
    <name type="common">Cochliobolus kusanoi</name>
    <dbReference type="NCBI Taxonomy" id="90978"/>
    <lineage>
        <taxon>Eukaryota</taxon>
        <taxon>Fungi</taxon>
        <taxon>Dikarya</taxon>
        <taxon>Ascomycota</taxon>
        <taxon>Pezizomycotina</taxon>
        <taxon>Dothideomycetes</taxon>
        <taxon>Pleosporomycetidae</taxon>
        <taxon>Pleosporales</taxon>
        <taxon>Pleosporineae</taxon>
        <taxon>Pleosporaceae</taxon>
        <taxon>Curvularia</taxon>
    </lineage>
</organism>
<dbReference type="InterPro" id="IPR001128">
    <property type="entry name" value="Cyt_P450"/>
</dbReference>
<gene>
    <name evidence="2" type="ORF">E8E13_001511</name>
</gene>
<evidence type="ECO:0000256" key="1">
    <source>
        <dbReference type="ARBA" id="ARBA00010617"/>
    </source>
</evidence>
<dbReference type="Pfam" id="PF00067">
    <property type="entry name" value="p450"/>
    <property type="match status" value="1"/>
</dbReference>
<evidence type="ECO:0000313" key="2">
    <source>
        <dbReference type="EMBL" id="KAF2997054.1"/>
    </source>
</evidence>
<proteinExistence type="inferred from homology"/>
<evidence type="ECO:0000313" key="3">
    <source>
        <dbReference type="Proteomes" id="UP000801428"/>
    </source>
</evidence>
<dbReference type="InterPro" id="IPR050121">
    <property type="entry name" value="Cytochrome_P450_monoxygenase"/>
</dbReference>
<comment type="caution">
    <text evidence="2">The sequence shown here is derived from an EMBL/GenBank/DDBJ whole genome shotgun (WGS) entry which is preliminary data.</text>
</comment>
<protein>
    <recommendedName>
        <fullName evidence="4">Cytochrome P450</fullName>
    </recommendedName>
</protein>
<dbReference type="GO" id="GO:0020037">
    <property type="term" value="F:heme binding"/>
    <property type="evidence" value="ECO:0007669"/>
    <property type="project" value="InterPro"/>
</dbReference>